<dbReference type="InterPro" id="IPR050523">
    <property type="entry name" value="AKR_Detox_Biosynth"/>
</dbReference>
<dbReference type="SUPFAM" id="SSF51430">
    <property type="entry name" value="NAD(P)-linked oxidoreductase"/>
    <property type="match status" value="1"/>
</dbReference>
<proteinExistence type="predicted"/>
<organism evidence="3 4">
    <name type="scientific">Roseomonas indoligenes</name>
    <dbReference type="NCBI Taxonomy" id="2820811"/>
    <lineage>
        <taxon>Bacteria</taxon>
        <taxon>Pseudomonadati</taxon>
        <taxon>Pseudomonadota</taxon>
        <taxon>Alphaproteobacteria</taxon>
        <taxon>Acetobacterales</taxon>
        <taxon>Roseomonadaceae</taxon>
        <taxon>Roseomonas</taxon>
    </lineage>
</organism>
<dbReference type="InterPro" id="IPR023210">
    <property type="entry name" value="NADP_OxRdtase_dom"/>
</dbReference>
<dbReference type="FunFam" id="3.20.20.100:FF:000004">
    <property type="entry name" value="Oxidoreductase, aldo/keto reductase"/>
    <property type="match status" value="1"/>
</dbReference>
<dbReference type="PANTHER" id="PTHR43364">
    <property type="entry name" value="NADH-SPECIFIC METHYLGLYOXAL REDUCTASE-RELATED"/>
    <property type="match status" value="1"/>
</dbReference>
<name>A0A940N1A9_9PROT</name>
<accession>A0A940N1A9</accession>
<dbReference type="Gene3D" id="3.20.20.100">
    <property type="entry name" value="NADP-dependent oxidoreductase domain"/>
    <property type="match status" value="1"/>
</dbReference>
<feature type="domain" description="NADP-dependent oxidoreductase" evidence="2">
    <location>
        <begin position="15"/>
        <end position="314"/>
    </location>
</feature>
<dbReference type="InterPro" id="IPR036812">
    <property type="entry name" value="NAD(P)_OxRdtase_dom_sf"/>
</dbReference>
<reference evidence="3" key="1">
    <citation type="submission" date="2021-03" db="EMBL/GenBank/DDBJ databases">
        <authorList>
            <person name="So Y."/>
        </authorList>
    </citation>
    <scope>NUCLEOTIDE SEQUENCE</scope>
    <source>
        <strain evidence="3">SG15</strain>
    </source>
</reference>
<dbReference type="AlphaFoldDB" id="A0A940N1A9"/>
<dbReference type="PANTHER" id="PTHR43364:SF6">
    <property type="entry name" value="OXIDOREDUCTASE-RELATED"/>
    <property type="match status" value="1"/>
</dbReference>
<sequence length="317" mass="34626">MQKRPLGRSGLEIAPLVFGGNVFGWTTDEPTGFRLLDGFVDAGLNAIDTADVYSRWAPGHQGGESETVIGNWLRANPGKREKVLILTKVGSDMGQGHRDLSAKWIEAAVENSLRRLNTDFIDLYQSHWPAPGTPQEETLRAYEKLLKAGKIRAIGTSNYDAALLSESLQVARDHGLPRYESLQPKYNLYDREEFDGALRDLCMKEGIGVISYYGLASGFLSGKYRSKEDLSKSKRGAGIEKYLTPRGFRILDALEAVAANRNAKPAEVALAWVIAREGVTAPIASATSLEQLESLVRAVHLTLVPEDIAALDAASTP</sequence>
<dbReference type="GO" id="GO:0016491">
    <property type="term" value="F:oxidoreductase activity"/>
    <property type="evidence" value="ECO:0007669"/>
    <property type="project" value="UniProtKB-KW"/>
</dbReference>
<dbReference type="EMBL" id="JAGIZA010000013">
    <property type="protein sequence ID" value="MBP0494895.1"/>
    <property type="molecule type" value="Genomic_DNA"/>
</dbReference>
<protein>
    <submittedName>
        <fullName evidence="3">Aldo/keto reductase</fullName>
    </submittedName>
</protein>
<keyword evidence="1" id="KW-0560">Oxidoreductase</keyword>
<evidence type="ECO:0000259" key="2">
    <source>
        <dbReference type="Pfam" id="PF00248"/>
    </source>
</evidence>
<evidence type="ECO:0000313" key="3">
    <source>
        <dbReference type="EMBL" id="MBP0494895.1"/>
    </source>
</evidence>
<evidence type="ECO:0000256" key="1">
    <source>
        <dbReference type="ARBA" id="ARBA00023002"/>
    </source>
</evidence>
<evidence type="ECO:0000313" key="4">
    <source>
        <dbReference type="Proteomes" id="UP000677537"/>
    </source>
</evidence>
<dbReference type="GO" id="GO:0005829">
    <property type="term" value="C:cytosol"/>
    <property type="evidence" value="ECO:0007669"/>
    <property type="project" value="UniProtKB-ARBA"/>
</dbReference>
<dbReference type="RefSeq" id="WP_209375697.1">
    <property type="nucleotide sequence ID" value="NZ_JAGIZA010000013.1"/>
</dbReference>
<gene>
    <name evidence="3" type="ORF">J5Y10_19070</name>
</gene>
<dbReference type="Pfam" id="PF00248">
    <property type="entry name" value="Aldo_ket_red"/>
    <property type="match status" value="1"/>
</dbReference>
<dbReference type="CDD" id="cd19081">
    <property type="entry name" value="AKR_AKR9C1"/>
    <property type="match status" value="1"/>
</dbReference>
<dbReference type="Proteomes" id="UP000677537">
    <property type="component" value="Unassembled WGS sequence"/>
</dbReference>
<comment type="caution">
    <text evidence="3">The sequence shown here is derived from an EMBL/GenBank/DDBJ whole genome shotgun (WGS) entry which is preliminary data.</text>
</comment>
<keyword evidence="4" id="KW-1185">Reference proteome</keyword>